<dbReference type="RefSeq" id="WP_012065065.1">
    <property type="nucleotide sequence ID" value="NC_009633.1"/>
</dbReference>
<dbReference type="AlphaFoldDB" id="A6TV96"/>
<gene>
    <name evidence="1" type="ordered locus">Amet_4032</name>
</gene>
<dbReference type="OrthoDB" id="1751801at2"/>
<dbReference type="EMBL" id="CP000724">
    <property type="protein sequence ID" value="ABR50114.1"/>
    <property type="molecule type" value="Genomic_DNA"/>
</dbReference>
<dbReference type="HOGENOM" id="CLU_2034045_0_0_9"/>
<organism evidence="1 2">
    <name type="scientific">Alkaliphilus metalliredigens (strain QYMF)</name>
    <dbReference type="NCBI Taxonomy" id="293826"/>
    <lineage>
        <taxon>Bacteria</taxon>
        <taxon>Bacillati</taxon>
        <taxon>Bacillota</taxon>
        <taxon>Clostridia</taxon>
        <taxon>Peptostreptococcales</taxon>
        <taxon>Natronincolaceae</taxon>
        <taxon>Alkaliphilus</taxon>
    </lineage>
</organism>
<accession>A6TV96</accession>
<keyword evidence="2" id="KW-1185">Reference proteome</keyword>
<dbReference type="STRING" id="293826.Amet_4032"/>
<dbReference type="KEGG" id="amt:Amet_4032"/>
<name>A6TV96_ALKMQ</name>
<evidence type="ECO:0000313" key="2">
    <source>
        <dbReference type="Proteomes" id="UP000001572"/>
    </source>
</evidence>
<sequence>MDKEPRSIEKIDDDIKSAGQSFLGLYMVDLLTRIKELDDKVLKNKLIDEYHSHQHGYYDKDTVGTRTRVNAAIRIIKAEKVLYVLEQIDGSDPRVLLESVSKAKETVARIKTGELKMPNLNRKQLTLREHIQ</sequence>
<evidence type="ECO:0000313" key="1">
    <source>
        <dbReference type="EMBL" id="ABR50114.1"/>
    </source>
</evidence>
<dbReference type="Proteomes" id="UP000001572">
    <property type="component" value="Chromosome"/>
</dbReference>
<dbReference type="eggNOG" id="ENOG503069Z">
    <property type="taxonomic scope" value="Bacteria"/>
</dbReference>
<proteinExistence type="predicted"/>
<reference evidence="2" key="1">
    <citation type="journal article" date="2016" name="Genome Announc.">
        <title>Complete genome sequence of Alkaliphilus metalliredigens strain QYMF, an alkaliphilic and metal-reducing bacterium isolated from borax-contaminated leachate ponds.</title>
        <authorList>
            <person name="Hwang C."/>
            <person name="Copeland A."/>
            <person name="Lucas S."/>
            <person name="Lapidus A."/>
            <person name="Barry K."/>
            <person name="Detter J.C."/>
            <person name="Glavina Del Rio T."/>
            <person name="Hammon N."/>
            <person name="Israni S."/>
            <person name="Dalin E."/>
            <person name="Tice H."/>
            <person name="Pitluck S."/>
            <person name="Chertkov O."/>
            <person name="Brettin T."/>
            <person name="Bruce D."/>
            <person name="Han C."/>
            <person name="Schmutz J."/>
            <person name="Larimer F."/>
            <person name="Land M.L."/>
            <person name="Hauser L."/>
            <person name="Kyrpides N."/>
            <person name="Mikhailova N."/>
            <person name="Ye Q."/>
            <person name="Zhou J."/>
            <person name="Richardson P."/>
            <person name="Fields M.W."/>
        </authorList>
    </citation>
    <scope>NUCLEOTIDE SEQUENCE [LARGE SCALE GENOMIC DNA]</scope>
    <source>
        <strain evidence="2">QYMF</strain>
    </source>
</reference>
<protein>
    <submittedName>
        <fullName evidence="1">Uncharacterized protein</fullName>
    </submittedName>
</protein>